<evidence type="ECO:0000256" key="2">
    <source>
        <dbReference type="SAM" id="Phobius"/>
    </source>
</evidence>
<name>A0A8J8P3W4_HALGN</name>
<sequence>MECLQTCLFKYSCKKFSVFSFYQVFSMHMMWGLMNTLQLISCIFKFNLLVPPNVYMFFKSIEEFLSMKAQFVSNIVEWVNEKIFKLNSELSDGAKGNPIQNMGTYLVAAFAIVLAMIVFGLIACFGSRFSIVKKLLDSLRNKLFYNSLLRLGIQSYLKNAILAISGWQLLSYNTNEEFKKSVIIIIMSIVVFLYPIAICFFLIMNEKSLNTPSMRASYESTYANLKIFKASLFNPTTFMFRRLLLAIALGLLENYTFLQLLYVQLTSSAYILYIYQVRPYEMPFLNIIEIINEMNLSICSFLAIFLTDYEPYQGSNQLAQVREQVGWVIISICCFNILATVLKILFDAFLKIKSIVNSRLQKAKIEQIKIEEAIVKSNDPIIDITQLNQSHHGQSLKAKQKCDGPTIGEDLTVLSQSNLGLQDNDFYYRTDDKLKSAFPLSTFKPKVSPYLEIAKELQRIPQILSPLQQNVLPSEYKQTSLPPRFSNESCFLPDAINNMSRGDDADERLREIYQDIQREEVESKRLQKPNKGKIKGNGK</sequence>
<dbReference type="EMBL" id="RRYP01000828">
    <property type="protein sequence ID" value="TNV86798.1"/>
    <property type="molecule type" value="Genomic_DNA"/>
</dbReference>
<feature type="transmembrane region" description="Helical" evidence="2">
    <location>
        <begin position="325"/>
        <end position="346"/>
    </location>
</feature>
<feature type="transmembrane region" description="Helical" evidence="2">
    <location>
        <begin position="182"/>
        <end position="204"/>
    </location>
</feature>
<gene>
    <name evidence="3" type="ORF">FGO68_gene11651</name>
</gene>
<accession>A0A8J8P3W4</accession>
<keyword evidence="2" id="KW-0812">Transmembrane</keyword>
<evidence type="ECO:0000313" key="4">
    <source>
        <dbReference type="Proteomes" id="UP000785679"/>
    </source>
</evidence>
<comment type="caution">
    <text evidence="3">The sequence shown here is derived from an EMBL/GenBank/DDBJ whole genome shotgun (WGS) entry which is preliminary data.</text>
</comment>
<feature type="region of interest" description="Disordered" evidence="1">
    <location>
        <begin position="520"/>
        <end position="539"/>
    </location>
</feature>
<organism evidence="3 4">
    <name type="scientific">Halteria grandinella</name>
    <dbReference type="NCBI Taxonomy" id="5974"/>
    <lineage>
        <taxon>Eukaryota</taxon>
        <taxon>Sar</taxon>
        <taxon>Alveolata</taxon>
        <taxon>Ciliophora</taxon>
        <taxon>Intramacronucleata</taxon>
        <taxon>Spirotrichea</taxon>
        <taxon>Stichotrichia</taxon>
        <taxon>Sporadotrichida</taxon>
        <taxon>Halteriidae</taxon>
        <taxon>Halteria</taxon>
    </lineage>
</organism>
<evidence type="ECO:0000313" key="3">
    <source>
        <dbReference type="EMBL" id="TNV86798.1"/>
    </source>
</evidence>
<feature type="transmembrane region" description="Helical" evidence="2">
    <location>
        <begin position="284"/>
        <end position="305"/>
    </location>
</feature>
<evidence type="ECO:0008006" key="5">
    <source>
        <dbReference type="Google" id="ProtNLM"/>
    </source>
</evidence>
<proteinExistence type="predicted"/>
<protein>
    <recommendedName>
        <fullName evidence="5">TRP C-terminal domain-containing protein</fullName>
    </recommendedName>
</protein>
<feature type="transmembrane region" description="Helical" evidence="2">
    <location>
        <begin position="105"/>
        <end position="131"/>
    </location>
</feature>
<feature type="transmembrane region" description="Helical" evidence="2">
    <location>
        <begin position="243"/>
        <end position="263"/>
    </location>
</feature>
<keyword evidence="2" id="KW-1133">Transmembrane helix</keyword>
<keyword evidence="2" id="KW-0472">Membrane</keyword>
<keyword evidence="4" id="KW-1185">Reference proteome</keyword>
<dbReference type="AlphaFoldDB" id="A0A8J8P3W4"/>
<evidence type="ECO:0000256" key="1">
    <source>
        <dbReference type="SAM" id="MobiDB-lite"/>
    </source>
</evidence>
<reference evidence="3" key="1">
    <citation type="submission" date="2019-06" db="EMBL/GenBank/DDBJ databases">
        <authorList>
            <person name="Zheng W."/>
        </authorList>
    </citation>
    <scope>NUCLEOTIDE SEQUENCE</scope>
    <source>
        <strain evidence="3">QDHG01</strain>
    </source>
</reference>
<feature type="compositionally biased region" description="Basic residues" evidence="1">
    <location>
        <begin position="526"/>
        <end position="539"/>
    </location>
</feature>
<dbReference type="Proteomes" id="UP000785679">
    <property type="component" value="Unassembled WGS sequence"/>
</dbReference>
<feature type="transmembrane region" description="Helical" evidence="2">
    <location>
        <begin position="151"/>
        <end position="170"/>
    </location>
</feature>